<evidence type="ECO:0000313" key="1">
    <source>
        <dbReference type="EMBL" id="KAH3734806.1"/>
    </source>
</evidence>
<proteinExistence type="predicted"/>
<dbReference type="EMBL" id="JAIWYP010000011">
    <property type="protein sequence ID" value="KAH3734806.1"/>
    <property type="molecule type" value="Genomic_DNA"/>
</dbReference>
<reference evidence="1" key="2">
    <citation type="submission" date="2020-11" db="EMBL/GenBank/DDBJ databases">
        <authorList>
            <person name="McCartney M.A."/>
            <person name="Auch B."/>
            <person name="Kono T."/>
            <person name="Mallez S."/>
            <person name="Becker A."/>
            <person name="Gohl D.M."/>
            <person name="Silverstein K.A.T."/>
            <person name="Koren S."/>
            <person name="Bechman K.B."/>
            <person name="Herman A."/>
            <person name="Abrahante J.E."/>
            <person name="Garbe J."/>
        </authorList>
    </citation>
    <scope>NUCLEOTIDE SEQUENCE</scope>
    <source>
        <strain evidence="1">Duluth1</strain>
        <tissue evidence="1">Whole animal</tissue>
    </source>
</reference>
<gene>
    <name evidence="1" type="ORF">DPMN_041255</name>
</gene>
<protein>
    <submittedName>
        <fullName evidence="1">Uncharacterized protein</fullName>
    </submittedName>
</protein>
<dbReference type="AlphaFoldDB" id="A0A9D4CWH4"/>
<comment type="caution">
    <text evidence="1">The sequence shown here is derived from an EMBL/GenBank/DDBJ whole genome shotgun (WGS) entry which is preliminary data.</text>
</comment>
<keyword evidence="2" id="KW-1185">Reference proteome</keyword>
<evidence type="ECO:0000313" key="2">
    <source>
        <dbReference type="Proteomes" id="UP000828390"/>
    </source>
</evidence>
<reference evidence="1" key="1">
    <citation type="journal article" date="2019" name="bioRxiv">
        <title>The Genome of the Zebra Mussel, Dreissena polymorpha: A Resource for Invasive Species Research.</title>
        <authorList>
            <person name="McCartney M.A."/>
            <person name="Auch B."/>
            <person name="Kono T."/>
            <person name="Mallez S."/>
            <person name="Zhang Y."/>
            <person name="Obille A."/>
            <person name="Becker A."/>
            <person name="Abrahante J.E."/>
            <person name="Garbe J."/>
            <person name="Badalamenti J.P."/>
            <person name="Herman A."/>
            <person name="Mangelson H."/>
            <person name="Liachko I."/>
            <person name="Sullivan S."/>
            <person name="Sone E.D."/>
            <person name="Koren S."/>
            <person name="Silverstein K.A.T."/>
            <person name="Beckman K.B."/>
            <person name="Gohl D.M."/>
        </authorList>
    </citation>
    <scope>NUCLEOTIDE SEQUENCE</scope>
    <source>
        <strain evidence="1">Duluth1</strain>
        <tissue evidence="1">Whole animal</tissue>
    </source>
</reference>
<organism evidence="1 2">
    <name type="scientific">Dreissena polymorpha</name>
    <name type="common">Zebra mussel</name>
    <name type="synonym">Mytilus polymorpha</name>
    <dbReference type="NCBI Taxonomy" id="45954"/>
    <lineage>
        <taxon>Eukaryota</taxon>
        <taxon>Metazoa</taxon>
        <taxon>Spiralia</taxon>
        <taxon>Lophotrochozoa</taxon>
        <taxon>Mollusca</taxon>
        <taxon>Bivalvia</taxon>
        <taxon>Autobranchia</taxon>
        <taxon>Heteroconchia</taxon>
        <taxon>Euheterodonta</taxon>
        <taxon>Imparidentia</taxon>
        <taxon>Neoheterodontei</taxon>
        <taxon>Myida</taxon>
        <taxon>Dreissenoidea</taxon>
        <taxon>Dreissenidae</taxon>
        <taxon>Dreissena</taxon>
    </lineage>
</organism>
<accession>A0A9D4CWH4</accession>
<name>A0A9D4CWH4_DREPO</name>
<dbReference type="Proteomes" id="UP000828390">
    <property type="component" value="Unassembled WGS sequence"/>
</dbReference>
<sequence>MDYPVTSALIQECTESNLPSTVEVSPALVMSGKKSLTVTLTNLSTNTVCLAPMAILCELHPVEVTAEVLDGLEEENLDITKRI</sequence>